<reference evidence="2" key="1">
    <citation type="journal article" date="2020" name="Stud. Mycol.">
        <title>101 Dothideomycetes genomes: a test case for predicting lifestyles and emergence of pathogens.</title>
        <authorList>
            <person name="Haridas S."/>
            <person name="Albert R."/>
            <person name="Binder M."/>
            <person name="Bloem J."/>
            <person name="Labutti K."/>
            <person name="Salamov A."/>
            <person name="Andreopoulos B."/>
            <person name="Baker S."/>
            <person name="Barry K."/>
            <person name="Bills G."/>
            <person name="Bluhm B."/>
            <person name="Cannon C."/>
            <person name="Castanera R."/>
            <person name="Culley D."/>
            <person name="Daum C."/>
            <person name="Ezra D."/>
            <person name="Gonzalez J."/>
            <person name="Henrissat B."/>
            <person name="Kuo A."/>
            <person name="Liang C."/>
            <person name="Lipzen A."/>
            <person name="Lutzoni F."/>
            <person name="Magnuson J."/>
            <person name="Mondo S."/>
            <person name="Nolan M."/>
            <person name="Ohm R."/>
            <person name="Pangilinan J."/>
            <person name="Park H.-J."/>
            <person name="Ramirez L."/>
            <person name="Alfaro M."/>
            <person name="Sun H."/>
            <person name="Tritt A."/>
            <person name="Yoshinaga Y."/>
            <person name="Zwiers L.-H."/>
            <person name="Turgeon B."/>
            <person name="Goodwin S."/>
            <person name="Spatafora J."/>
            <person name="Crous P."/>
            <person name="Grigoriev I."/>
        </authorList>
    </citation>
    <scope>NUCLEOTIDE SEQUENCE</scope>
    <source>
        <strain evidence="2">ATCC 74209</strain>
    </source>
</reference>
<dbReference type="Proteomes" id="UP000799536">
    <property type="component" value="Unassembled WGS sequence"/>
</dbReference>
<proteinExistence type="predicted"/>
<evidence type="ECO:0000313" key="3">
    <source>
        <dbReference type="Proteomes" id="UP000799536"/>
    </source>
</evidence>
<evidence type="ECO:0000313" key="2">
    <source>
        <dbReference type="EMBL" id="KAF2196878.1"/>
    </source>
</evidence>
<organism evidence="2 3">
    <name type="scientific">Delitschia confertaspora ATCC 74209</name>
    <dbReference type="NCBI Taxonomy" id="1513339"/>
    <lineage>
        <taxon>Eukaryota</taxon>
        <taxon>Fungi</taxon>
        <taxon>Dikarya</taxon>
        <taxon>Ascomycota</taxon>
        <taxon>Pezizomycotina</taxon>
        <taxon>Dothideomycetes</taxon>
        <taxon>Pleosporomycetidae</taxon>
        <taxon>Pleosporales</taxon>
        <taxon>Delitschiaceae</taxon>
        <taxon>Delitschia</taxon>
    </lineage>
</organism>
<feature type="chain" id="PRO_5040468434" evidence="1">
    <location>
        <begin position="19"/>
        <end position="164"/>
    </location>
</feature>
<comment type="caution">
    <text evidence="2">The sequence shown here is derived from an EMBL/GenBank/DDBJ whole genome shotgun (WGS) entry which is preliminary data.</text>
</comment>
<protein>
    <submittedName>
        <fullName evidence="2">Uncharacterized protein</fullName>
    </submittedName>
</protein>
<dbReference type="OrthoDB" id="3782277at2759"/>
<keyword evidence="3" id="KW-1185">Reference proteome</keyword>
<name>A0A9P4JCP1_9PLEO</name>
<sequence>MMLLTLTTLFPALALALASPPIILPRQVPSNLTFTVTNFSAFMANPYIEGTQSNLSFHVIDPRPAHYAEVDCIIPPTYFSLWAITALYEYCGDRALDFQFQFQEGVVAVRRGWSEGGKSFVAIASQNPYWTNNGTSPNVTVTPTGKLYRREGEWKFPVTRLQRA</sequence>
<dbReference type="AlphaFoldDB" id="A0A9P4JCP1"/>
<dbReference type="EMBL" id="ML994310">
    <property type="protein sequence ID" value="KAF2196878.1"/>
    <property type="molecule type" value="Genomic_DNA"/>
</dbReference>
<feature type="signal peptide" evidence="1">
    <location>
        <begin position="1"/>
        <end position="18"/>
    </location>
</feature>
<gene>
    <name evidence="2" type="ORF">GQ43DRAFT_444738</name>
</gene>
<evidence type="ECO:0000256" key="1">
    <source>
        <dbReference type="SAM" id="SignalP"/>
    </source>
</evidence>
<keyword evidence="1" id="KW-0732">Signal</keyword>
<accession>A0A9P4JCP1</accession>